<dbReference type="GO" id="GO:0005886">
    <property type="term" value="C:plasma membrane"/>
    <property type="evidence" value="ECO:0007669"/>
    <property type="project" value="UniProtKB-SubCell"/>
</dbReference>
<evidence type="ECO:0000256" key="2">
    <source>
        <dbReference type="ARBA" id="ARBA00010923"/>
    </source>
</evidence>
<keyword evidence="8 9" id="KW-0472">Membrane</keyword>
<gene>
    <name evidence="11" type="ORF">CHS0354_018400</name>
</gene>
<keyword evidence="12" id="KW-1185">Reference proteome</keyword>
<dbReference type="Proteomes" id="UP001195483">
    <property type="component" value="Unassembled WGS sequence"/>
</dbReference>
<evidence type="ECO:0000256" key="4">
    <source>
        <dbReference type="ARBA" id="ARBA00022692"/>
    </source>
</evidence>
<reference evidence="11" key="2">
    <citation type="journal article" date="2021" name="Genome Biol. Evol.">
        <title>Developing a high-quality reference genome for a parasitic bivalve with doubly uniparental inheritance (Bivalvia: Unionida).</title>
        <authorList>
            <person name="Smith C.H."/>
        </authorList>
    </citation>
    <scope>NUCLEOTIDE SEQUENCE</scope>
    <source>
        <strain evidence="11">CHS0354</strain>
        <tissue evidence="11">Mantle</tissue>
    </source>
</reference>
<evidence type="ECO:0000313" key="12">
    <source>
        <dbReference type="Proteomes" id="UP001195483"/>
    </source>
</evidence>
<accession>A0AAE0TAU5</accession>
<organism evidence="11 12">
    <name type="scientific">Potamilus streckersoni</name>
    <dbReference type="NCBI Taxonomy" id="2493646"/>
    <lineage>
        <taxon>Eukaryota</taxon>
        <taxon>Metazoa</taxon>
        <taxon>Spiralia</taxon>
        <taxon>Lophotrochozoa</taxon>
        <taxon>Mollusca</taxon>
        <taxon>Bivalvia</taxon>
        <taxon>Autobranchia</taxon>
        <taxon>Heteroconchia</taxon>
        <taxon>Palaeoheterodonta</taxon>
        <taxon>Unionida</taxon>
        <taxon>Unionoidea</taxon>
        <taxon>Unionidae</taxon>
        <taxon>Ambleminae</taxon>
        <taxon>Lampsilini</taxon>
        <taxon>Potamilus</taxon>
    </lineage>
</organism>
<evidence type="ECO:0000256" key="8">
    <source>
        <dbReference type="ARBA" id="ARBA00023136"/>
    </source>
</evidence>
<evidence type="ECO:0000256" key="3">
    <source>
        <dbReference type="ARBA" id="ARBA00022475"/>
    </source>
</evidence>
<feature type="transmembrane region" description="Helical" evidence="9">
    <location>
        <begin position="50"/>
        <end position="71"/>
    </location>
</feature>
<feature type="transmembrane region" description="Helical" evidence="9">
    <location>
        <begin position="117"/>
        <end position="138"/>
    </location>
</feature>
<keyword evidence="7" id="KW-0238">DNA-binding</keyword>
<dbReference type="Pfam" id="PF01810">
    <property type="entry name" value="LysE"/>
    <property type="match status" value="1"/>
</dbReference>
<reference evidence="11" key="1">
    <citation type="journal article" date="2021" name="Genome Biol. Evol.">
        <title>A High-Quality Reference Genome for a Parasitic Bivalve with Doubly Uniparental Inheritance (Bivalvia: Unionida).</title>
        <authorList>
            <person name="Smith C.H."/>
        </authorList>
    </citation>
    <scope>NUCLEOTIDE SEQUENCE</scope>
    <source>
        <strain evidence="11">CHS0354</strain>
    </source>
</reference>
<evidence type="ECO:0000256" key="1">
    <source>
        <dbReference type="ARBA" id="ARBA00004651"/>
    </source>
</evidence>
<dbReference type="PANTHER" id="PTHR30086:SF14">
    <property type="entry name" value="HOMOSERINE_HOMOSERINE LACTONE EFFLUX PROTEIN"/>
    <property type="match status" value="1"/>
</dbReference>
<evidence type="ECO:0000256" key="5">
    <source>
        <dbReference type="ARBA" id="ARBA00022747"/>
    </source>
</evidence>
<keyword evidence="6 9" id="KW-1133">Transmembrane helix</keyword>
<evidence type="ECO:0000256" key="7">
    <source>
        <dbReference type="ARBA" id="ARBA00023125"/>
    </source>
</evidence>
<dbReference type="GO" id="GO:0042970">
    <property type="term" value="F:homoserine transmembrane transporter activity"/>
    <property type="evidence" value="ECO:0007669"/>
    <property type="project" value="TreeGrafter"/>
</dbReference>
<dbReference type="EMBL" id="JAEAOA010001141">
    <property type="protein sequence ID" value="KAK3606806.1"/>
    <property type="molecule type" value="Genomic_DNA"/>
</dbReference>
<dbReference type="GO" id="GO:0009307">
    <property type="term" value="P:DNA restriction-modification system"/>
    <property type="evidence" value="ECO:0007669"/>
    <property type="project" value="UniProtKB-KW"/>
</dbReference>
<reference evidence="11" key="3">
    <citation type="submission" date="2023-05" db="EMBL/GenBank/DDBJ databases">
        <authorList>
            <person name="Smith C.H."/>
        </authorList>
    </citation>
    <scope>NUCLEOTIDE SEQUENCE</scope>
    <source>
        <strain evidence="11">CHS0354</strain>
        <tissue evidence="11">Mantle</tissue>
    </source>
</reference>
<feature type="transmembrane region" description="Helical" evidence="9">
    <location>
        <begin position="77"/>
        <end position="96"/>
    </location>
</feature>
<keyword evidence="4 9" id="KW-0812">Transmembrane</keyword>
<feature type="transmembrane region" description="Helical" evidence="9">
    <location>
        <begin position="6"/>
        <end position="29"/>
    </location>
</feature>
<comment type="caution">
    <text evidence="11">The sequence shown here is derived from an EMBL/GenBank/DDBJ whole genome shotgun (WGS) entry which is preliminary data.</text>
</comment>
<comment type="subcellular location">
    <subcellularLocation>
        <location evidence="1">Cell membrane</location>
        <topology evidence="1">Multi-pass membrane protein</topology>
    </subcellularLocation>
</comment>
<protein>
    <recommendedName>
        <fullName evidence="10">Type I restriction modification DNA specificity domain-containing protein</fullName>
    </recommendedName>
</protein>
<dbReference type="PANTHER" id="PTHR30086">
    <property type="entry name" value="ARGININE EXPORTER PROTEIN ARGO"/>
    <property type="match status" value="1"/>
</dbReference>
<feature type="domain" description="Type I restriction modification DNA specificity" evidence="10">
    <location>
        <begin position="165"/>
        <end position="200"/>
    </location>
</feature>
<dbReference type="Pfam" id="PF01420">
    <property type="entry name" value="Methylase_S"/>
    <property type="match status" value="1"/>
</dbReference>
<proteinExistence type="inferred from homology"/>
<dbReference type="InterPro" id="IPR044946">
    <property type="entry name" value="Restrct_endonuc_typeI_TRD_sf"/>
</dbReference>
<keyword evidence="3" id="KW-1003">Cell membrane</keyword>
<dbReference type="Gene3D" id="3.90.220.20">
    <property type="entry name" value="DNA methylase specificity domains"/>
    <property type="match status" value="2"/>
</dbReference>
<dbReference type="AlphaFoldDB" id="A0AAE0TAU5"/>
<dbReference type="GO" id="GO:0003677">
    <property type="term" value="F:DNA binding"/>
    <property type="evidence" value="ECO:0007669"/>
    <property type="project" value="UniProtKB-KW"/>
</dbReference>
<dbReference type="InterPro" id="IPR000055">
    <property type="entry name" value="Restrct_endonuc_typeI_TRD"/>
</dbReference>
<dbReference type="InterPro" id="IPR001123">
    <property type="entry name" value="LeuE-type"/>
</dbReference>
<dbReference type="SUPFAM" id="SSF116734">
    <property type="entry name" value="DNA methylase specificity domain"/>
    <property type="match status" value="1"/>
</dbReference>
<evidence type="ECO:0000259" key="10">
    <source>
        <dbReference type="Pfam" id="PF01420"/>
    </source>
</evidence>
<comment type="similarity">
    <text evidence="2">Belongs to the type-I restriction system S methylase family.</text>
</comment>
<evidence type="ECO:0000313" key="11">
    <source>
        <dbReference type="EMBL" id="KAK3606806.1"/>
    </source>
</evidence>
<keyword evidence="5" id="KW-0680">Restriction system</keyword>
<name>A0AAE0TAU5_9BIVA</name>
<sequence length="225" mass="24859">MELSVWLQFLVACIVISFSPGAGVVASMTAGYRNGVVRANWMVFGLQIGYMIYVIPVIVGVGAFVVSRVWLYETLRWFGIAYLTYLGLTQIFTKAGKFSETAMQEKETARTMIMRGFLINASNPKALIFMLAVLPQFIRPDRPPVRQTADIMLTMLIVDIIGVKPGINRNDIYQLEIPLPPTEVQQKIVAKLDALFAEIDTAAAAARANAANAAALFQSYLTARF</sequence>
<evidence type="ECO:0000256" key="6">
    <source>
        <dbReference type="ARBA" id="ARBA00022989"/>
    </source>
</evidence>
<evidence type="ECO:0000256" key="9">
    <source>
        <dbReference type="SAM" id="Phobius"/>
    </source>
</evidence>